<gene>
    <name evidence="2" type="ORF">ONB1V03_LOCUS19791</name>
</gene>
<organism evidence="2">
    <name type="scientific">Oppiella nova</name>
    <dbReference type="NCBI Taxonomy" id="334625"/>
    <lineage>
        <taxon>Eukaryota</taxon>
        <taxon>Metazoa</taxon>
        <taxon>Ecdysozoa</taxon>
        <taxon>Arthropoda</taxon>
        <taxon>Chelicerata</taxon>
        <taxon>Arachnida</taxon>
        <taxon>Acari</taxon>
        <taxon>Acariformes</taxon>
        <taxon>Sarcoptiformes</taxon>
        <taxon>Oribatida</taxon>
        <taxon>Brachypylina</taxon>
        <taxon>Oppioidea</taxon>
        <taxon>Oppiidae</taxon>
        <taxon>Oppiella</taxon>
    </lineage>
</organism>
<dbReference type="Gene3D" id="1.20.1280.50">
    <property type="match status" value="1"/>
</dbReference>
<evidence type="ECO:0000313" key="3">
    <source>
        <dbReference type="Proteomes" id="UP000728032"/>
    </source>
</evidence>
<proteinExistence type="predicted"/>
<dbReference type="InterPro" id="IPR036047">
    <property type="entry name" value="F-box-like_dom_sf"/>
</dbReference>
<dbReference type="EMBL" id="CAJPVJ010031521">
    <property type="protein sequence ID" value="CAG2180368.1"/>
    <property type="molecule type" value="Genomic_DNA"/>
</dbReference>
<accession>A0A7R9QYH4</accession>
<dbReference type="EMBL" id="OC946346">
    <property type="protein sequence ID" value="CAD7663231.1"/>
    <property type="molecule type" value="Genomic_DNA"/>
</dbReference>
<dbReference type="Pfam" id="PF00646">
    <property type="entry name" value="F-box"/>
    <property type="match status" value="1"/>
</dbReference>
<evidence type="ECO:0000313" key="2">
    <source>
        <dbReference type="EMBL" id="CAD7663231.1"/>
    </source>
</evidence>
<dbReference type="SUPFAM" id="SSF81383">
    <property type="entry name" value="F-box domain"/>
    <property type="match status" value="1"/>
</dbReference>
<feature type="non-terminal residue" evidence="2">
    <location>
        <position position="1"/>
    </location>
</feature>
<reference evidence="2" key="1">
    <citation type="submission" date="2020-11" db="EMBL/GenBank/DDBJ databases">
        <authorList>
            <person name="Tran Van P."/>
        </authorList>
    </citation>
    <scope>NUCLEOTIDE SEQUENCE</scope>
</reference>
<dbReference type="OrthoDB" id="549243at2759"/>
<dbReference type="Gene3D" id="3.80.10.10">
    <property type="entry name" value="Ribonuclease Inhibitor"/>
    <property type="match status" value="1"/>
</dbReference>
<dbReference type="CDD" id="cd09917">
    <property type="entry name" value="F-box_SF"/>
    <property type="match status" value="1"/>
</dbReference>
<protein>
    <recommendedName>
        <fullName evidence="1">F-box domain-containing protein</fullName>
    </recommendedName>
</protein>
<evidence type="ECO:0000259" key="1">
    <source>
        <dbReference type="Pfam" id="PF00646"/>
    </source>
</evidence>
<dbReference type="InterPro" id="IPR001810">
    <property type="entry name" value="F-box_dom"/>
</dbReference>
<dbReference type="SUPFAM" id="SSF52047">
    <property type="entry name" value="RNI-like"/>
    <property type="match status" value="1"/>
</dbReference>
<dbReference type="AlphaFoldDB" id="A0A7R9QYH4"/>
<sequence length="398" mass="46330">MAQQMKRIATEDMVQEDNEEVIKDIPQMYAKDSLDRFGDDLCEHILSYLTLDDRFRCECMSKQWQRLVYTTVCHITINEELTAKMRGKKNLCGENFFDVSLIATIAKKCPHIESIDCRRLPNNAYEPRVLETIDDSRDNCLKSLRRIYANFSHFDRQNFDHLFHGLGPMVTELDLRGVGSWRSLIPLCPNLHRLTVDYLSHVFTESADKQLLAKNLQHFAFKMSANSDVQIFDEFVAHNQSLESLVVNNPPQVVASQDIVTGFLTRLTRLPHLRELVLIFKRKSGAIQYSIGERLHEIGLMCPKLKRFQIQMRSQTPQLNVDVLNAISVMKRLKRLKLNLEVDPPVVTNWRAFDSVNDWPKGLTHLSLHLWHNHYNLFRHLETNLQKLQILHISDKNS</sequence>
<feature type="domain" description="F-box" evidence="1">
    <location>
        <begin position="36"/>
        <end position="68"/>
    </location>
</feature>
<keyword evidence="3" id="KW-1185">Reference proteome</keyword>
<name>A0A7R9QYH4_9ACAR</name>
<dbReference type="Proteomes" id="UP000728032">
    <property type="component" value="Unassembled WGS sequence"/>
</dbReference>
<dbReference type="InterPro" id="IPR032675">
    <property type="entry name" value="LRR_dom_sf"/>
</dbReference>